<organism evidence="1 2">
    <name type="scientific">Capnocytophaga cynodegmi</name>
    <dbReference type="NCBI Taxonomy" id="28189"/>
    <lineage>
        <taxon>Bacteria</taxon>
        <taxon>Pseudomonadati</taxon>
        <taxon>Bacteroidota</taxon>
        <taxon>Flavobacteriia</taxon>
        <taxon>Flavobacteriales</taxon>
        <taxon>Flavobacteriaceae</taxon>
        <taxon>Capnocytophaga</taxon>
    </lineage>
</organism>
<accession>A0A0B7HI78</accession>
<protein>
    <submittedName>
        <fullName evidence="1">Uncharacterized protein</fullName>
    </submittedName>
</protein>
<dbReference type="STRING" id="28189.CCYN74_30262"/>
<dbReference type="Proteomes" id="UP000038055">
    <property type="component" value="Unassembled WGS sequence"/>
</dbReference>
<proteinExistence type="predicted"/>
<dbReference type="RefSeq" id="WP_041993718.1">
    <property type="nucleotide sequence ID" value="NZ_CDOD01000045.1"/>
</dbReference>
<evidence type="ECO:0000313" key="2">
    <source>
        <dbReference type="Proteomes" id="UP000038055"/>
    </source>
</evidence>
<name>A0A0B7HI78_9FLAO</name>
<gene>
    <name evidence="1" type="ORF">CCYN2B_50029</name>
</gene>
<reference evidence="2" key="1">
    <citation type="submission" date="2015-01" db="EMBL/GenBank/DDBJ databases">
        <authorList>
            <person name="MANFREDI Pablo"/>
        </authorList>
    </citation>
    <scope>NUCLEOTIDE SEQUENCE [LARGE SCALE GENOMIC DNA]</scope>
    <source>
        <strain evidence="2">Ccyn2B</strain>
    </source>
</reference>
<sequence length="191" mass="22644">MQTLINQLEMHCQDGMQKRFFEKLKKIQKFKIGRDGLYLRGLLESFFAEEKYDLVQLFFDKLIAVPFRENFPEWQDTEMMICLCYELPNASSEQKQAIENRFLEIANLKTQFNEAQILYDNYLPKILSLKFIKGLQKEIPNYHGDYKKSMQMALVTEAIRVKIANAITERNPNIDNKMNTIITNELRALRF</sequence>
<keyword evidence="2" id="KW-1185">Reference proteome</keyword>
<evidence type="ECO:0000313" key="1">
    <source>
        <dbReference type="EMBL" id="CEN38354.1"/>
    </source>
</evidence>
<dbReference type="EMBL" id="CDOD01000045">
    <property type="protein sequence ID" value="CEN38354.1"/>
    <property type="molecule type" value="Genomic_DNA"/>
</dbReference>
<dbReference type="AlphaFoldDB" id="A0A0B7HI78"/>